<feature type="domain" description="N-acetyltransferase" evidence="3">
    <location>
        <begin position="22"/>
        <end position="188"/>
    </location>
</feature>
<protein>
    <submittedName>
        <fullName evidence="4">GNAT family N-acetyltransferase</fullName>
    </submittedName>
</protein>
<dbReference type="CDD" id="cd04301">
    <property type="entry name" value="NAT_SF"/>
    <property type="match status" value="1"/>
</dbReference>
<name>A0A8J3LIY2_9ACTN</name>
<evidence type="ECO:0000259" key="3">
    <source>
        <dbReference type="PROSITE" id="PS51186"/>
    </source>
</evidence>
<organism evidence="4 5">
    <name type="scientific">Planosporangium flavigriseum</name>
    <dbReference type="NCBI Taxonomy" id="373681"/>
    <lineage>
        <taxon>Bacteria</taxon>
        <taxon>Bacillati</taxon>
        <taxon>Actinomycetota</taxon>
        <taxon>Actinomycetes</taxon>
        <taxon>Micromonosporales</taxon>
        <taxon>Micromonosporaceae</taxon>
        <taxon>Planosporangium</taxon>
    </lineage>
</organism>
<sequence length="358" mass="40203">MPGSVRRTLPGMTISTRTFRVVELDPADPAALDASYAIRSAARAHDVPDFPPPCRHAHDVVFRVPWPHEVMAAWLVHDGDRPVGVADVRLPQRDNFDNAWCDLNVHPDHRRRGAGWALYEHVAEYVRAAGRARLMGDAVEALPDGADLPGSAGGFARAVGARDALREVRRRLDLSSVDAERYDRLLADAWRRADGYSLVRWRERTPEEYLADVAYLGSRLMADAPMGDLEWEPENIDAELQRAMDETRVGHGTRCYNAGVRHDATGRIVARTELVMEHSARDHAWQKITLVDPAHRGHRLGTIVKAVNLRYALAHEPALRFVDTWNAAVNDHMISINEALGFRPVDVWVNWQREVGRG</sequence>
<keyword evidence="5" id="KW-1185">Reference proteome</keyword>
<comment type="caution">
    <text evidence="4">The sequence shown here is derived from an EMBL/GenBank/DDBJ whole genome shotgun (WGS) entry which is preliminary data.</text>
</comment>
<dbReference type="AlphaFoldDB" id="A0A8J3LIY2"/>
<dbReference type="InterPro" id="IPR016181">
    <property type="entry name" value="Acyl_CoA_acyltransferase"/>
</dbReference>
<dbReference type="InterPro" id="IPR000182">
    <property type="entry name" value="GNAT_dom"/>
</dbReference>
<evidence type="ECO:0000313" key="4">
    <source>
        <dbReference type="EMBL" id="GIG73707.1"/>
    </source>
</evidence>
<proteinExistence type="predicted"/>
<dbReference type="Gene3D" id="3.40.630.30">
    <property type="match status" value="1"/>
</dbReference>
<accession>A0A8J3LIY2</accession>
<dbReference type="EMBL" id="BONU01000011">
    <property type="protein sequence ID" value="GIG73707.1"/>
    <property type="molecule type" value="Genomic_DNA"/>
</dbReference>
<evidence type="ECO:0000313" key="5">
    <source>
        <dbReference type="Proteomes" id="UP000653674"/>
    </source>
</evidence>
<dbReference type="PANTHER" id="PTHR43877">
    <property type="entry name" value="AMINOALKYLPHOSPHONATE N-ACETYLTRANSFERASE-RELATED-RELATED"/>
    <property type="match status" value="1"/>
</dbReference>
<gene>
    <name evidence="4" type="ORF">Pfl04_21110</name>
</gene>
<evidence type="ECO:0000256" key="2">
    <source>
        <dbReference type="ARBA" id="ARBA00023315"/>
    </source>
</evidence>
<keyword evidence="1" id="KW-0808">Transferase</keyword>
<dbReference type="Pfam" id="PF00583">
    <property type="entry name" value="Acetyltransf_1"/>
    <property type="match status" value="1"/>
</dbReference>
<evidence type="ECO:0000256" key="1">
    <source>
        <dbReference type="ARBA" id="ARBA00022679"/>
    </source>
</evidence>
<dbReference type="InterPro" id="IPR050832">
    <property type="entry name" value="Bact_Acetyltransf"/>
</dbReference>
<dbReference type="SUPFAM" id="SSF55729">
    <property type="entry name" value="Acyl-CoA N-acyltransferases (Nat)"/>
    <property type="match status" value="2"/>
</dbReference>
<dbReference type="Proteomes" id="UP000653674">
    <property type="component" value="Unassembled WGS sequence"/>
</dbReference>
<keyword evidence="2" id="KW-0012">Acyltransferase</keyword>
<dbReference type="GO" id="GO:0016747">
    <property type="term" value="F:acyltransferase activity, transferring groups other than amino-acyl groups"/>
    <property type="evidence" value="ECO:0007669"/>
    <property type="project" value="InterPro"/>
</dbReference>
<reference evidence="4" key="1">
    <citation type="submission" date="2021-01" db="EMBL/GenBank/DDBJ databases">
        <title>Whole genome shotgun sequence of Planosporangium flavigriseum NBRC 105377.</title>
        <authorList>
            <person name="Komaki H."/>
            <person name="Tamura T."/>
        </authorList>
    </citation>
    <scope>NUCLEOTIDE SEQUENCE</scope>
    <source>
        <strain evidence="4">NBRC 105377</strain>
    </source>
</reference>
<dbReference type="PROSITE" id="PS51186">
    <property type="entry name" value="GNAT"/>
    <property type="match status" value="1"/>
</dbReference>